<keyword evidence="5" id="KW-1185">Reference proteome</keyword>
<dbReference type="Proteomes" id="UP000019471">
    <property type="component" value="Unassembled WGS sequence"/>
</dbReference>
<sequence length="225" mass="25388">MAPFADIYVAEVGPANERLKDKPLTEALNFAIAQEAKIVVMAFGWEKDEKNPQYPAFERSLEKIAKGSLPTLLFAAACNGGVEQRRTYPAIENSVFAIHASDHEGKFRGYNPPPILGQKNYITIGDEVPGYDENSRESGTSFATVVAAAIAASIIEMMRRYGSQDDQWPLEYLQTYDGMSKVFQKMSKPRGDLYDYLDWPDLFSLHNTDEEICEEITRWLKDNKT</sequence>
<evidence type="ECO:0000313" key="4">
    <source>
        <dbReference type="EMBL" id="EXJ66017.1"/>
    </source>
</evidence>
<reference evidence="4 5" key="1">
    <citation type="submission" date="2013-03" db="EMBL/GenBank/DDBJ databases">
        <title>The Genome Sequence of Cladophialophora psammophila CBS 110553.</title>
        <authorList>
            <consortium name="The Broad Institute Genomics Platform"/>
            <person name="Cuomo C."/>
            <person name="de Hoog S."/>
            <person name="Gorbushina A."/>
            <person name="Walker B."/>
            <person name="Young S.K."/>
            <person name="Zeng Q."/>
            <person name="Gargeya S."/>
            <person name="Fitzgerald M."/>
            <person name="Haas B."/>
            <person name="Abouelleil A."/>
            <person name="Allen A.W."/>
            <person name="Alvarado L."/>
            <person name="Arachchi H.M."/>
            <person name="Berlin A.M."/>
            <person name="Chapman S.B."/>
            <person name="Gainer-Dewar J."/>
            <person name="Goldberg J."/>
            <person name="Griggs A."/>
            <person name="Gujja S."/>
            <person name="Hansen M."/>
            <person name="Howarth C."/>
            <person name="Imamovic A."/>
            <person name="Ireland A."/>
            <person name="Larimer J."/>
            <person name="McCowan C."/>
            <person name="Murphy C."/>
            <person name="Pearson M."/>
            <person name="Poon T.W."/>
            <person name="Priest M."/>
            <person name="Roberts A."/>
            <person name="Saif S."/>
            <person name="Shea T."/>
            <person name="Sisk P."/>
            <person name="Sykes S."/>
            <person name="Wortman J."/>
            <person name="Nusbaum C."/>
            <person name="Birren B."/>
        </authorList>
    </citation>
    <scope>NUCLEOTIDE SEQUENCE [LARGE SCALE GENOMIC DNA]</scope>
    <source>
        <strain evidence="4 5">CBS 110553</strain>
    </source>
</reference>
<dbReference type="SUPFAM" id="SSF52743">
    <property type="entry name" value="Subtilisin-like"/>
    <property type="match status" value="1"/>
</dbReference>
<dbReference type="STRING" id="1182543.W9WD21"/>
<comment type="caution">
    <text evidence="4">The sequence shown here is derived from an EMBL/GenBank/DDBJ whole genome shotgun (WGS) entry which is preliminary data.</text>
</comment>
<dbReference type="Gene3D" id="3.40.50.200">
    <property type="entry name" value="Peptidase S8/S53 domain"/>
    <property type="match status" value="1"/>
</dbReference>
<dbReference type="InterPro" id="IPR036852">
    <property type="entry name" value="Peptidase_S8/S53_dom_sf"/>
</dbReference>
<evidence type="ECO:0000256" key="2">
    <source>
        <dbReference type="ARBA" id="ARBA00023145"/>
    </source>
</evidence>
<dbReference type="HOGENOM" id="CLU_1229824_0_0_1"/>
<dbReference type="OrthoDB" id="4184631at2759"/>
<dbReference type="CDD" id="cd00306">
    <property type="entry name" value="Peptidases_S8_S53"/>
    <property type="match status" value="1"/>
</dbReference>
<evidence type="ECO:0000256" key="1">
    <source>
        <dbReference type="ARBA" id="ARBA00022729"/>
    </source>
</evidence>
<dbReference type="GO" id="GO:0006508">
    <property type="term" value="P:proteolysis"/>
    <property type="evidence" value="ECO:0007669"/>
    <property type="project" value="InterPro"/>
</dbReference>
<dbReference type="RefSeq" id="XP_007749757.1">
    <property type="nucleotide sequence ID" value="XM_007751567.1"/>
</dbReference>
<keyword evidence="1" id="KW-0732">Signal</keyword>
<dbReference type="GeneID" id="19195684"/>
<proteinExistence type="predicted"/>
<dbReference type="GO" id="GO:0004252">
    <property type="term" value="F:serine-type endopeptidase activity"/>
    <property type="evidence" value="ECO:0007669"/>
    <property type="project" value="InterPro"/>
</dbReference>
<dbReference type="EMBL" id="AMGX01000022">
    <property type="protein sequence ID" value="EXJ66017.1"/>
    <property type="molecule type" value="Genomic_DNA"/>
</dbReference>
<gene>
    <name evidence="4" type="ORF">A1O5_10994</name>
</gene>
<accession>W9WD21</accession>
<evidence type="ECO:0000313" key="5">
    <source>
        <dbReference type="Proteomes" id="UP000019471"/>
    </source>
</evidence>
<dbReference type="AlphaFoldDB" id="W9WD21"/>
<organism evidence="4 5">
    <name type="scientific">Cladophialophora psammophila CBS 110553</name>
    <dbReference type="NCBI Taxonomy" id="1182543"/>
    <lineage>
        <taxon>Eukaryota</taxon>
        <taxon>Fungi</taxon>
        <taxon>Dikarya</taxon>
        <taxon>Ascomycota</taxon>
        <taxon>Pezizomycotina</taxon>
        <taxon>Eurotiomycetes</taxon>
        <taxon>Chaetothyriomycetidae</taxon>
        <taxon>Chaetothyriales</taxon>
        <taxon>Herpotrichiellaceae</taxon>
        <taxon>Cladophialophora</taxon>
    </lineage>
</organism>
<keyword evidence="2" id="KW-0865">Zymogen</keyword>
<dbReference type="InterPro" id="IPR000209">
    <property type="entry name" value="Peptidase_S8/S53_dom"/>
</dbReference>
<feature type="domain" description="Peptidase S8/S53" evidence="3">
    <location>
        <begin position="1"/>
        <end position="157"/>
    </location>
</feature>
<evidence type="ECO:0000259" key="3">
    <source>
        <dbReference type="Pfam" id="PF00082"/>
    </source>
</evidence>
<protein>
    <recommendedName>
        <fullName evidence="3">Peptidase S8/S53 domain-containing protein</fullName>
    </recommendedName>
</protein>
<dbReference type="Pfam" id="PF00082">
    <property type="entry name" value="Peptidase_S8"/>
    <property type="match status" value="1"/>
</dbReference>
<name>W9WD21_9EURO</name>